<dbReference type="EMBL" id="CP001857">
    <property type="protein sequence ID" value="ADB58751.1"/>
    <property type="molecule type" value="Genomic_DNA"/>
</dbReference>
<reference evidence="1 2" key="1">
    <citation type="journal article" date="2010" name="Stand. Genomic Sci.">
        <title>Complete genome sequence of Archaeoglobus profundus type strain (AV18).</title>
        <authorList>
            <person name="von Jan M."/>
            <person name="Lapidus A."/>
            <person name="Del Rio T.G."/>
            <person name="Copeland A."/>
            <person name="Tice H."/>
            <person name="Cheng J.F."/>
            <person name="Lucas S."/>
            <person name="Chen F."/>
            <person name="Nolan M."/>
            <person name="Goodwin L."/>
            <person name="Han C."/>
            <person name="Pitluck S."/>
            <person name="Liolios K."/>
            <person name="Ivanova N."/>
            <person name="Mavromatis K."/>
            <person name="Ovchinnikova G."/>
            <person name="Chertkov O."/>
            <person name="Pati A."/>
            <person name="Chen A."/>
            <person name="Palaniappan K."/>
            <person name="Land M."/>
            <person name="Hauser L."/>
            <person name="Chang Y.J."/>
            <person name="Jeffries C.D."/>
            <person name="Saunders E."/>
            <person name="Brettin T."/>
            <person name="Detter J.C."/>
            <person name="Chain P."/>
            <person name="Eichinger K."/>
            <person name="Huber H."/>
            <person name="Spring S."/>
            <person name="Rohde M."/>
            <person name="Goker M."/>
            <person name="Wirth R."/>
            <person name="Woyke T."/>
            <person name="Bristow J."/>
            <person name="Eisen J.A."/>
            <person name="Markowitz V."/>
            <person name="Hugenholtz P."/>
            <person name="Kyrpides N.C."/>
            <person name="Klenk H.P."/>
        </authorList>
    </citation>
    <scope>NUCLEOTIDE SEQUENCE [LARGE SCALE GENOMIC DNA]</scope>
    <source>
        <strain evidence="2">DSM 5631 / JCM 9629 / NBRC 100127 / Av18</strain>
    </source>
</reference>
<sequence>MAWVITKEGVKKGELKCKICGKILKGAEGIEDAEFHIFECHPEVAWEGENPRDYIEFIEEVDSDG</sequence>
<name>D2RF57_ARCPA</name>
<dbReference type="GeneID" id="8740398"/>
<proteinExistence type="predicted"/>
<dbReference type="HOGENOM" id="CLU_2839182_0_0_2"/>
<dbReference type="PaxDb" id="572546-Arcpr_1705"/>
<dbReference type="RefSeq" id="WP_012941086.1">
    <property type="nucleotide sequence ID" value="NC_013741.1"/>
</dbReference>
<dbReference type="STRING" id="572546.Arcpr_1705"/>
<dbReference type="KEGG" id="apo:Arcpr_1705"/>
<accession>D2RF57</accession>
<keyword evidence="2" id="KW-1185">Reference proteome</keyword>
<gene>
    <name evidence="1" type="ordered locus">Arcpr_1705</name>
</gene>
<evidence type="ECO:0000313" key="1">
    <source>
        <dbReference type="EMBL" id="ADB58751.1"/>
    </source>
</evidence>
<protein>
    <submittedName>
        <fullName evidence="1">Uncharacterized protein</fullName>
    </submittedName>
</protein>
<dbReference type="Proteomes" id="UP000001901">
    <property type="component" value="Chromosome"/>
</dbReference>
<evidence type="ECO:0000313" key="2">
    <source>
        <dbReference type="Proteomes" id="UP000001901"/>
    </source>
</evidence>
<dbReference type="AlphaFoldDB" id="D2RF57"/>
<organism evidence="1 2">
    <name type="scientific">Archaeoglobus profundus (strain DSM 5631 / JCM 9629 / NBRC 100127 / Av18)</name>
    <dbReference type="NCBI Taxonomy" id="572546"/>
    <lineage>
        <taxon>Archaea</taxon>
        <taxon>Methanobacteriati</taxon>
        <taxon>Methanobacteriota</taxon>
        <taxon>Archaeoglobi</taxon>
        <taxon>Archaeoglobales</taxon>
        <taxon>Archaeoglobaceae</taxon>
        <taxon>Archaeoglobus</taxon>
    </lineage>
</organism>